<name>A0A0G2GQV1_PHACM</name>
<keyword evidence="4" id="KW-0539">Nucleus</keyword>
<dbReference type="GO" id="GO:0005634">
    <property type="term" value="C:nucleus"/>
    <property type="evidence" value="ECO:0007669"/>
    <property type="project" value="UniProtKB-SubCell"/>
</dbReference>
<evidence type="ECO:0000256" key="3">
    <source>
        <dbReference type="ARBA" id="ARBA00022448"/>
    </source>
</evidence>
<keyword evidence="3" id="KW-0813">Transport</keyword>
<evidence type="ECO:0000313" key="5">
    <source>
        <dbReference type="EMBL" id="KKY19200.1"/>
    </source>
</evidence>
<dbReference type="InterPro" id="IPR051345">
    <property type="entry name" value="Importin_beta-like_NTR"/>
</dbReference>
<protein>
    <submittedName>
        <fullName evidence="5">Putative importin</fullName>
    </submittedName>
</protein>
<evidence type="ECO:0000256" key="2">
    <source>
        <dbReference type="ARBA" id="ARBA00007991"/>
    </source>
</evidence>
<keyword evidence="6" id="KW-1185">Reference proteome</keyword>
<dbReference type="AlphaFoldDB" id="A0A0G2GQV1"/>
<dbReference type="GO" id="GO:0006606">
    <property type="term" value="P:protein import into nucleus"/>
    <property type="evidence" value="ECO:0007669"/>
    <property type="project" value="TreeGrafter"/>
</dbReference>
<comment type="subcellular location">
    <subcellularLocation>
        <location evidence="1">Nucleus</location>
    </subcellularLocation>
</comment>
<dbReference type="Proteomes" id="UP000053317">
    <property type="component" value="Unassembled WGS sequence"/>
</dbReference>
<dbReference type="PANTHER" id="PTHR12363">
    <property type="entry name" value="TRANSPORTIN 3 AND IMPORTIN 13"/>
    <property type="match status" value="1"/>
</dbReference>
<organism evidence="5 6">
    <name type="scientific">Phaeomoniella chlamydospora</name>
    <name type="common">Phaeoacremonium chlamydosporum</name>
    <dbReference type="NCBI Taxonomy" id="158046"/>
    <lineage>
        <taxon>Eukaryota</taxon>
        <taxon>Fungi</taxon>
        <taxon>Dikarya</taxon>
        <taxon>Ascomycota</taxon>
        <taxon>Pezizomycotina</taxon>
        <taxon>Eurotiomycetes</taxon>
        <taxon>Chaetothyriomycetidae</taxon>
        <taxon>Phaeomoniellales</taxon>
        <taxon>Phaeomoniellaceae</taxon>
        <taxon>Phaeomoniella</taxon>
    </lineage>
</organism>
<accession>A0A0G2GQV1</accession>
<reference evidence="5 6" key="1">
    <citation type="submission" date="2015-05" db="EMBL/GenBank/DDBJ databases">
        <title>Distinctive expansion of gene families associated with plant cell wall degradation and secondary metabolism in the genomes of grapevine trunk pathogens.</title>
        <authorList>
            <person name="Lawrence D.P."/>
            <person name="Travadon R."/>
            <person name="Rolshausen P.E."/>
            <person name="Baumgartner K."/>
        </authorList>
    </citation>
    <scope>NUCLEOTIDE SEQUENCE [LARGE SCALE GENOMIC DNA]</scope>
    <source>
        <strain evidence="5">UCRPC4</strain>
    </source>
</reference>
<dbReference type="GO" id="GO:0005737">
    <property type="term" value="C:cytoplasm"/>
    <property type="evidence" value="ECO:0007669"/>
    <property type="project" value="TreeGrafter"/>
</dbReference>
<sequence>MEVSIAGSKVYEKAAKNQEDVWCLIHCILRSICSRSGSTAPGDQVRNEPLRDLSDEQLVEVSKEAINTSLSWTKVIDSLPPSESALIDQMQRETVQMISQCFWVAPLADSILEYLSFVVESAPSFHHFLPSDTLKKIIQSDQVGAWLKSLESEGDAPEGVRIATFIDALVDLEDLSSPQWVHNGSLNHIIPILHAFLNVPGVPGVENAVASISLDIWTRIADGLNDWVGSDDADVVVITELQKVIVEASPKMRLPEEELNGHDIWDQDERVKFSAFRQDYDDYLLACHTSTAEFVVNFVYQNVVAAMAGNDWSLFESTAYSLGTLSEVISNNEGRDWVYQGVYQSPTWHSICIGQLSIPVKAGQGVVNLIAASTKFLQCHREYLIPCLQYLFSGLSDGDQSSLASEAIQTLCDSRRSDLTSALPQLLSSLSVLDQMHPAHQRRIFFSLAAIIQALLSEEAKVQPLKDLLQILFQQGGRLEEMRRQQDEDTLSAAAAFLRNLAGIGRGLRAPEENVIALDESKSEQSDFWISGPGAEVQNMILQALTQILQSFPSNDTTAAACEVLKAGYTEKDPFAFRFSPSVNGQFLVPLIQKDTPDIEQILSTTTAFFASHAWSADAVRAEFDRTVVAICGVHRQLLDDHAVGRTWTDQEFSYSSLDLLDSLLLRYCDLLLAVGTAPAGTPILPTIFEFALHCLRNPDILPRKSATKFWATAFDLSGYNSRLGPEISFKWDKALEPIIPHFATIILQLIAGECARSEIDVISLPLRRFVEKKYSAARGLLKTLIDDPNVLPSSAQANVTGTVRQAFVQKVLT</sequence>
<evidence type="ECO:0000313" key="6">
    <source>
        <dbReference type="Proteomes" id="UP000053317"/>
    </source>
</evidence>
<comment type="caution">
    <text evidence="5">The sequence shown here is derived from an EMBL/GenBank/DDBJ whole genome shotgun (WGS) entry which is preliminary data.</text>
</comment>
<dbReference type="PANTHER" id="PTHR12363:SF33">
    <property type="entry name" value="IMPORTIN-13"/>
    <property type="match status" value="1"/>
</dbReference>
<reference evidence="5 6" key="2">
    <citation type="submission" date="2015-05" db="EMBL/GenBank/DDBJ databases">
        <authorList>
            <person name="Morales-Cruz A."/>
            <person name="Amrine K.C."/>
            <person name="Cantu D."/>
        </authorList>
    </citation>
    <scope>NUCLEOTIDE SEQUENCE [LARGE SCALE GENOMIC DNA]</scope>
    <source>
        <strain evidence="5">UCRPC4</strain>
    </source>
</reference>
<evidence type="ECO:0000256" key="1">
    <source>
        <dbReference type="ARBA" id="ARBA00004123"/>
    </source>
</evidence>
<dbReference type="OrthoDB" id="2016913at2759"/>
<dbReference type="InterPro" id="IPR011989">
    <property type="entry name" value="ARM-like"/>
</dbReference>
<evidence type="ECO:0000256" key="4">
    <source>
        <dbReference type="ARBA" id="ARBA00023242"/>
    </source>
</evidence>
<comment type="similarity">
    <text evidence="2">Belongs to the importin beta family.</text>
</comment>
<proteinExistence type="inferred from homology"/>
<dbReference type="SUPFAM" id="SSF48371">
    <property type="entry name" value="ARM repeat"/>
    <property type="match status" value="1"/>
</dbReference>
<gene>
    <name evidence="5" type="ORF">UCRPC4_g04574</name>
</gene>
<dbReference type="Gene3D" id="1.25.10.10">
    <property type="entry name" value="Leucine-rich Repeat Variant"/>
    <property type="match status" value="1"/>
</dbReference>
<dbReference type="InterPro" id="IPR016024">
    <property type="entry name" value="ARM-type_fold"/>
</dbReference>
<dbReference type="EMBL" id="LCWF01000109">
    <property type="protein sequence ID" value="KKY19200.1"/>
    <property type="molecule type" value="Genomic_DNA"/>
</dbReference>